<keyword evidence="1" id="KW-1133">Transmembrane helix</keyword>
<feature type="domain" description="DOMON" evidence="3">
    <location>
        <begin position="247"/>
        <end position="334"/>
    </location>
</feature>
<dbReference type="InterPro" id="IPR015920">
    <property type="entry name" value="Cellobiose_DH-like_cyt"/>
</dbReference>
<evidence type="ECO:0000256" key="1">
    <source>
        <dbReference type="SAM" id="Phobius"/>
    </source>
</evidence>
<gene>
    <name evidence="4" type="ORF">BCR33DRAFT_716441</name>
</gene>
<feature type="signal peptide" evidence="2">
    <location>
        <begin position="1"/>
        <end position="20"/>
    </location>
</feature>
<evidence type="ECO:0000259" key="3">
    <source>
        <dbReference type="SMART" id="SM00664"/>
    </source>
</evidence>
<dbReference type="Proteomes" id="UP000193642">
    <property type="component" value="Unassembled WGS sequence"/>
</dbReference>
<evidence type="ECO:0000256" key="2">
    <source>
        <dbReference type="SAM" id="SignalP"/>
    </source>
</evidence>
<dbReference type="CDD" id="cd08760">
    <property type="entry name" value="Cyt_b561_FRRS1_like"/>
    <property type="match status" value="1"/>
</dbReference>
<keyword evidence="2" id="KW-0732">Signal</keyword>
<organism evidence="4 5">
    <name type="scientific">Rhizoclosmatium globosum</name>
    <dbReference type="NCBI Taxonomy" id="329046"/>
    <lineage>
        <taxon>Eukaryota</taxon>
        <taxon>Fungi</taxon>
        <taxon>Fungi incertae sedis</taxon>
        <taxon>Chytridiomycota</taxon>
        <taxon>Chytridiomycota incertae sedis</taxon>
        <taxon>Chytridiomycetes</taxon>
        <taxon>Chytridiales</taxon>
        <taxon>Chytriomycetaceae</taxon>
        <taxon>Rhizoclosmatium</taxon>
    </lineage>
</organism>
<name>A0A1Y2CDG6_9FUNG</name>
<keyword evidence="1" id="KW-0812">Transmembrane</keyword>
<dbReference type="AlphaFoldDB" id="A0A1Y2CDG6"/>
<dbReference type="EMBL" id="MCGO01000020">
    <property type="protein sequence ID" value="ORY45100.1"/>
    <property type="molecule type" value="Genomic_DNA"/>
</dbReference>
<dbReference type="InterPro" id="IPR005018">
    <property type="entry name" value="DOMON_domain"/>
</dbReference>
<feature type="domain" description="DOMON" evidence="3">
    <location>
        <begin position="47"/>
        <end position="157"/>
    </location>
</feature>
<dbReference type="OrthoDB" id="19261at2759"/>
<protein>
    <recommendedName>
        <fullName evidence="3">DOMON domain-containing protein</fullName>
    </recommendedName>
</protein>
<feature type="transmembrane region" description="Helical" evidence="1">
    <location>
        <begin position="407"/>
        <end position="428"/>
    </location>
</feature>
<dbReference type="SUPFAM" id="SSF49344">
    <property type="entry name" value="CBD9-like"/>
    <property type="match status" value="2"/>
</dbReference>
<dbReference type="STRING" id="329046.A0A1Y2CDG6"/>
<dbReference type="SMART" id="SM00664">
    <property type="entry name" value="DoH"/>
    <property type="match status" value="2"/>
</dbReference>
<feature type="chain" id="PRO_5012463378" description="DOMON domain-containing protein" evidence="2">
    <location>
        <begin position="21"/>
        <end position="502"/>
    </location>
</feature>
<dbReference type="PANTHER" id="PTHR47797">
    <property type="entry name" value="DEHYDROGENASE, PUTATIVE (AFU_ORTHOLOGUE AFUA_8G05805)-RELATED"/>
    <property type="match status" value="1"/>
</dbReference>
<keyword evidence="5" id="KW-1185">Reference proteome</keyword>
<dbReference type="Pfam" id="PF16010">
    <property type="entry name" value="CDH-cyt"/>
    <property type="match status" value="2"/>
</dbReference>
<feature type="transmembrane region" description="Helical" evidence="1">
    <location>
        <begin position="440"/>
        <end position="460"/>
    </location>
</feature>
<dbReference type="CDD" id="cd09630">
    <property type="entry name" value="CDH_like_cytochrome"/>
    <property type="match status" value="1"/>
</dbReference>
<proteinExistence type="predicted"/>
<reference evidence="4 5" key="1">
    <citation type="submission" date="2016-07" db="EMBL/GenBank/DDBJ databases">
        <title>Pervasive Adenine N6-methylation of Active Genes in Fungi.</title>
        <authorList>
            <consortium name="DOE Joint Genome Institute"/>
            <person name="Mondo S.J."/>
            <person name="Dannebaum R.O."/>
            <person name="Kuo R.C."/>
            <person name="Labutti K."/>
            <person name="Haridas S."/>
            <person name="Kuo A."/>
            <person name="Salamov A."/>
            <person name="Ahrendt S.R."/>
            <person name="Lipzen A."/>
            <person name="Sullivan W."/>
            <person name="Andreopoulos W.B."/>
            <person name="Clum A."/>
            <person name="Lindquist E."/>
            <person name="Daum C."/>
            <person name="Ramamoorthy G.K."/>
            <person name="Gryganskyi A."/>
            <person name="Culley D."/>
            <person name="Magnuson J.K."/>
            <person name="James T.Y."/>
            <person name="O'Malley M.A."/>
            <person name="Stajich J.E."/>
            <person name="Spatafora J.W."/>
            <person name="Visel A."/>
            <person name="Grigoriev I.V."/>
        </authorList>
    </citation>
    <scope>NUCLEOTIDE SEQUENCE [LARGE SCALE GENOMIC DNA]</scope>
    <source>
        <strain evidence="4 5">JEL800</strain>
    </source>
</reference>
<evidence type="ECO:0000313" key="5">
    <source>
        <dbReference type="Proteomes" id="UP000193642"/>
    </source>
</evidence>
<dbReference type="PANTHER" id="PTHR47797:SF3">
    <property type="entry name" value="CYTOCHROME B561 DOMAIN-CONTAINING PROTEIN"/>
    <property type="match status" value="1"/>
</dbReference>
<comment type="caution">
    <text evidence="4">The sequence shown here is derived from an EMBL/GenBank/DDBJ whole genome shotgun (WGS) entry which is preliminary data.</text>
</comment>
<sequence length="502" mass="52957">MGALFYRVFLSLYFASLIYAQSTYCSSGNSFCATIKANNNTIELSGWAGIGLKTSRMAGAKMVVGWMSKSAPIISVRQASGHFLPNVSPDSVIVQAAVDKSVLVGTPSIAYSFNVPYGKASDYFGATAGNKANFIYAASGTGPDDPTGSFSLVIPTASAPVSSVPTTSILTSLNISTSIFNNAGTILTSSFPASVTPPPNTTQTGPAIGFATSNYCSDASNLFCLFAYRDFAAGTVTFTVQTSYTGWVGFGIGSSMTNSVIFVGWTNSSGSPVVSQRNGAAYVLPPVSQTQQFSLVPAPTSATIMSTAKIVWSVQLPVSFISQTGATSFIYGLSQSPPKTPSDPASSFPQHSERGIFTLDVSTVGNTTGINTSPPNYILYHGICMFLAWCICPAVGVFIARYMKTQLGIYGITALMALGLLFVELSIVGGRRFSGDSVHGAIGIAIAFGLYPCQVVLGYVSNAMFSPERKEVPIQDKVHWWVGRLTESGADHHVQRERLDSA</sequence>
<accession>A0A1Y2CDG6</accession>
<evidence type="ECO:0000313" key="4">
    <source>
        <dbReference type="EMBL" id="ORY45100.1"/>
    </source>
</evidence>
<keyword evidence="1" id="KW-0472">Membrane</keyword>
<dbReference type="Gene3D" id="2.60.40.1210">
    <property type="entry name" value="Cellobiose dehydrogenase, cytochrome domain"/>
    <property type="match status" value="2"/>
</dbReference>
<feature type="transmembrane region" description="Helical" evidence="1">
    <location>
        <begin position="377"/>
        <end position="400"/>
    </location>
</feature>